<keyword evidence="7" id="KW-0808">Transferase</keyword>
<dbReference type="InterPro" id="IPR048840">
    <property type="entry name" value="PolA_pol_NTPase"/>
</dbReference>
<evidence type="ECO:0000256" key="5">
    <source>
        <dbReference type="ARBA" id="ARBA00012388"/>
    </source>
</evidence>
<organism evidence="15">
    <name type="scientific">Proboscia inermis</name>
    <dbReference type="NCBI Taxonomy" id="420281"/>
    <lineage>
        <taxon>Eukaryota</taxon>
        <taxon>Sar</taxon>
        <taxon>Stramenopiles</taxon>
        <taxon>Ochrophyta</taxon>
        <taxon>Bacillariophyta</taxon>
        <taxon>Coscinodiscophyceae</taxon>
        <taxon>Rhizosoleniophycidae</taxon>
        <taxon>Rhizosoleniales</taxon>
        <taxon>Rhizosoleniaceae</taxon>
        <taxon>Proboscia</taxon>
    </lineage>
</organism>
<protein>
    <recommendedName>
        <fullName evidence="5">polynucleotide adenylyltransferase</fullName>
        <ecNumber evidence="5">2.7.7.19</ecNumber>
    </recommendedName>
</protein>
<proteinExistence type="inferred from homology"/>
<dbReference type="EMBL" id="HBEL01030955">
    <property type="protein sequence ID" value="CAD8418321.1"/>
    <property type="molecule type" value="Transcribed_RNA"/>
</dbReference>
<feature type="domain" description="Poly(A) polymerase nucleotidyltransferase" evidence="14">
    <location>
        <begin position="15"/>
        <end position="154"/>
    </location>
</feature>
<name>A0A7S0GI99_9STRA</name>
<keyword evidence="10" id="KW-0067">ATP-binding</keyword>
<dbReference type="GO" id="GO:0046872">
    <property type="term" value="F:metal ion binding"/>
    <property type="evidence" value="ECO:0007669"/>
    <property type="project" value="UniProtKB-KW"/>
</dbReference>
<evidence type="ECO:0000256" key="2">
    <source>
        <dbReference type="ARBA" id="ARBA00001946"/>
    </source>
</evidence>
<dbReference type="GO" id="GO:0005634">
    <property type="term" value="C:nucleus"/>
    <property type="evidence" value="ECO:0007669"/>
    <property type="project" value="UniProtKB-SubCell"/>
</dbReference>
<evidence type="ECO:0000256" key="7">
    <source>
        <dbReference type="ARBA" id="ARBA00022679"/>
    </source>
</evidence>
<evidence type="ECO:0000313" key="15">
    <source>
        <dbReference type="EMBL" id="CAD8418321.1"/>
    </source>
</evidence>
<evidence type="ECO:0000256" key="11">
    <source>
        <dbReference type="ARBA" id="ARBA00022842"/>
    </source>
</evidence>
<dbReference type="GO" id="GO:0005524">
    <property type="term" value="F:ATP binding"/>
    <property type="evidence" value="ECO:0007669"/>
    <property type="project" value="UniProtKB-KW"/>
</dbReference>
<dbReference type="PANTHER" id="PTHR10682:SF10">
    <property type="entry name" value="POLYNUCLEOTIDE ADENYLYLTRANSFERASE"/>
    <property type="match status" value="1"/>
</dbReference>
<keyword evidence="8" id="KW-0479">Metal-binding</keyword>
<dbReference type="GO" id="GO:0006397">
    <property type="term" value="P:mRNA processing"/>
    <property type="evidence" value="ECO:0007669"/>
    <property type="project" value="UniProtKB-KW"/>
</dbReference>
<keyword evidence="6" id="KW-0507">mRNA processing</keyword>
<evidence type="ECO:0000256" key="3">
    <source>
        <dbReference type="ARBA" id="ARBA00004123"/>
    </source>
</evidence>
<dbReference type="GO" id="GO:1990817">
    <property type="term" value="F:poly(A) RNA polymerase activity"/>
    <property type="evidence" value="ECO:0007669"/>
    <property type="project" value="UniProtKB-EC"/>
</dbReference>
<evidence type="ECO:0000256" key="1">
    <source>
        <dbReference type="ARBA" id="ARBA00001936"/>
    </source>
</evidence>
<dbReference type="AlphaFoldDB" id="A0A7S0GI99"/>
<feature type="domain" description="Poly(A) polymerase central" evidence="13">
    <location>
        <begin position="233"/>
        <end position="307"/>
    </location>
</feature>
<reference evidence="15" key="1">
    <citation type="submission" date="2021-01" db="EMBL/GenBank/DDBJ databases">
        <authorList>
            <person name="Corre E."/>
            <person name="Pelletier E."/>
            <person name="Niang G."/>
            <person name="Scheremetjew M."/>
            <person name="Finn R."/>
            <person name="Kale V."/>
            <person name="Holt S."/>
            <person name="Cochrane G."/>
            <person name="Meng A."/>
            <person name="Brown T."/>
            <person name="Cohen L."/>
        </authorList>
    </citation>
    <scope>NUCLEOTIDE SEQUENCE</scope>
    <source>
        <strain evidence="15">CCAP1064/1</strain>
    </source>
</reference>
<evidence type="ECO:0000259" key="14">
    <source>
        <dbReference type="Pfam" id="PF20750"/>
    </source>
</evidence>
<sequence length="312" mass="35388">MPAAIEDNTMKEIDEKLLTKSLIKTMQKHNLYEASEGETRRQHVLHQLEEVLSKWSRSLWKSKNNSSSNAAKARNVTLITFGSYRLRVHKSSSDIDVLALCPHHITRDDFFDSLVSTLDADARVTDLHPIPGAYTPVMKFYFDRVAIDLLFAQVGEHHAMPLRPRKEGGDTKGVWQEAELDDAHLIGLDECALRSLNGVRVAQLLLKLVKSAGAAGCKHDDCPEEQCNRTFENFRTALITIKEWANTHGLYSNVLGFLGGVNWAILVAKVVQIKPNATPPALIRLFFRMFARWRWPKPVRLLNMQKVSVIFY</sequence>
<comment type="cofactor">
    <cofactor evidence="2">
        <name>Mg(2+)</name>
        <dbReference type="ChEBI" id="CHEBI:18420"/>
    </cofactor>
</comment>
<comment type="cofactor">
    <cofactor evidence="1">
        <name>Mn(2+)</name>
        <dbReference type="ChEBI" id="CHEBI:29035"/>
    </cofactor>
</comment>
<comment type="subcellular location">
    <subcellularLocation>
        <location evidence="3">Nucleus</location>
    </subcellularLocation>
</comment>
<dbReference type="EC" id="2.7.7.19" evidence="5"/>
<dbReference type="InterPro" id="IPR043519">
    <property type="entry name" value="NT_sf"/>
</dbReference>
<dbReference type="Pfam" id="PF20750">
    <property type="entry name" value="PAP_NTPase"/>
    <property type="match status" value="1"/>
</dbReference>
<dbReference type="Gene3D" id="3.30.460.10">
    <property type="entry name" value="Beta Polymerase, domain 2"/>
    <property type="match status" value="1"/>
</dbReference>
<keyword evidence="9" id="KW-0547">Nucleotide-binding</keyword>
<dbReference type="InterPro" id="IPR007012">
    <property type="entry name" value="PolA_pol_cen_dom"/>
</dbReference>
<evidence type="ECO:0000256" key="6">
    <source>
        <dbReference type="ARBA" id="ARBA00022664"/>
    </source>
</evidence>
<dbReference type="Gene3D" id="1.10.1410.10">
    <property type="match status" value="1"/>
</dbReference>
<accession>A0A7S0GI99</accession>
<keyword evidence="11" id="KW-0460">Magnesium</keyword>
<gene>
    <name evidence="15" type="ORF">PINE0816_LOCUS14456</name>
</gene>
<evidence type="ECO:0000256" key="12">
    <source>
        <dbReference type="ARBA" id="ARBA00023242"/>
    </source>
</evidence>
<evidence type="ECO:0000256" key="10">
    <source>
        <dbReference type="ARBA" id="ARBA00022840"/>
    </source>
</evidence>
<evidence type="ECO:0000259" key="13">
    <source>
        <dbReference type="Pfam" id="PF04928"/>
    </source>
</evidence>
<evidence type="ECO:0000256" key="9">
    <source>
        <dbReference type="ARBA" id="ARBA00022741"/>
    </source>
</evidence>
<dbReference type="SUPFAM" id="SSF81301">
    <property type="entry name" value="Nucleotidyltransferase"/>
    <property type="match status" value="1"/>
</dbReference>
<dbReference type="PANTHER" id="PTHR10682">
    <property type="entry name" value="POLY A POLYMERASE"/>
    <property type="match status" value="1"/>
</dbReference>
<evidence type="ECO:0000256" key="8">
    <source>
        <dbReference type="ARBA" id="ARBA00022723"/>
    </source>
</evidence>
<dbReference type="SUPFAM" id="SSF81631">
    <property type="entry name" value="PAP/OAS1 substrate-binding domain"/>
    <property type="match status" value="1"/>
</dbReference>
<comment type="similarity">
    <text evidence="4">Belongs to the poly(A) polymerase family.</text>
</comment>
<keyword evidence="12" id="KW-0539">Nucleus</keyword>
<evidence type="ECO:0000256" key="4">
    <source>
        <dbReference type="ARBA" id="ARBA00010912"/>
    </source>
</evidence>
<dbReference type="CDD" id="cd05402">
    <property type="entry name" value="NT_PAP_TUTase"/>
    <property type="match status" value="1"/>
</dbReference>
<dbReference type="Pfam" id="PF04928">
    <property type="entry name" value="PAP_central"/>
    <property type="match status" value="1"/>
</dbReference>